<feature type="chain" id="PRO_5035199238" description="Secreted protein" evidence="1">
    <location>
        <begin position="33"/>
        <end position="119"/>
    </location>
</feature>
<accession>A0A8J7GTK5</accession>
<reference evidence="2" key="1">
    <citation type="submission" date="2020-11" db="EMBL/GenBank/DDBJ databases">
        <title>Sequencing the genomes of 1000 actinobacteria strains.</title>
        <authorList>
            <person name="Klenk H.-P."/>
        </authorList>
    </citation>
    <scope>NUCLEOTIDE SEQUENCE</scope>
    <source>
        <strain evidence="2">DSM 45356</strain>
    </source>
</reference>
<evidence type="ECO:0000313" key="3">
    <source>
        <dbReference type="Proteomes" id="UP000622552"/>
    </source>
</evidence>
<evidence type="ECO:0000313" key="2">
    <source>
        <dbReference type="EMBL" id="MBG6136981.1"/>
    </source>
</evidence>
<protein>
    <recommendedName>
        <fullName evidence="4">Secreted protein</fullName>
    </recommendedName>
</protein>
<evidence type="ECO:0008006" key="4">
    <source>
        <dbReference type="Google" id="ProtNLM"/>
    </source>
</evidence>
<keyword evidence="1" id="KW-0732">Signal</keyword>
<dbReference type="InterPro" id="IPR006311">
    <property type="entry name" value="TAT_signal"/>
</dbReference>
<evidence type="ECO:0000256" key="1">
    <source>
        <dbReference type="SAM" id="SignalP"/>
    </source>
</evidence>
<organism evidence="2 3">
    <name type="scientific">Longispora fulva</name>
    <dbReference type="NCBI Taxonomy" id="619741"/>
    <lineage>
        <taxon>Bacteria</taxon>
        <taxon>Bacillati</taxon>
        <taxon>Actinomycetota</taxon>
        <taxon>Actinomycetes</taxon>
        <taxon>Micromonosporales</taxon>
        <taxon>Micromonosporaceae</taxon>
        <taxon>Longispora</taxon>
    </lineage>
</organism>
<dbReference type="AlphaFoldDB" id="A0A8J7GTK5"/>
<gene>
    <name evidence="2" type="ORF">IW245_003175</name>
</gene>
<name>A0A8J7GTK5_9ACTN</name>
<proteinExistence type="predicted"/>
<dbReference type="Proteomes" id="UP000622552">
    <property type="component" value="Unassembled WGS sequence"/>
</dbReference>
<dbReference type="PROSITE" id="PS51318">
    <property type="entry name" value="TAT"/>
    <property type="match status" value="1"/>
</dbReference>
<keyword evidence="3" id="KW-1185">Reference proteome</keyword>
<comment type="caution">
    <text evidence="2">The sequence shown here is derived from an EMBL/GenBank/DDBJ whole genome shotgun (WGS) entry which is preliminary data.</text>
</comment>
<feature type="signal peptide" evidence="1">
    <location>
        <begin position="1"/>
        <end position="32"/>
    </location>
</feature>
<dbReference type="RefSeq" id="WP_197003895.1">
    <property type="nucleotide sequence ID" value="NZ_BONS01000022.1"/>
</dbReference>
<dbReference type="EMBL" id="JADOUF010000001">
    <property type="protein sequence ID" value="MBG6136981.1"/>
    <property type="molecule type" value="Genomic_DNA"/>
</dbReference>
<sequence>MANARMTRRLSVLGAVALGAGAVVGVAAPAQAMPTCRAVYSIGYSAAGNAIHASGNRACFDTGTVTPLPVTILRLDPATGTWSAVAAGTGSVQYPCVTAVTNTYRLQQDALRTVTANCG</sequence>